<dbReference type="Proteomes" id="UP000836788">
    <property type="component" value="Chromosome 12"/>
</dbReference>
<keyword evidence="1" id="KW-1133">Transmembrane helix</keyword>
<dbReference type="AlphaFoldDB" id="A0A8J9T0X5"/>
<protein>
    <submittedName>
        <fullName evidence="2">Uncharacterized protein</fullName>
    </submittedName>
</protein>
<feature type="non-terminal residue" evidence="2">
    <location>
        <position position="155"/>
    </location>
</feature>
<accession>A0A8J9T0X5</accession>
<sequence length="155" mass="16828">MSSTQEVGEIFGAGKGPAHAMMRSPTVLIASIGLWGMNVFFFRIFGIDYVKVLKHDLWLIDGNGGTPTILSSSAIPTQGFAHRPHQLPPSSQEELLVRQRRLGDDAYSSDESQSDEVADDDSAVEVTLIVDGNAVTWGRLVGLSLCLLILLHSTY</sequence>
<name>A0A8J9T0X5_PHATR</name>
<keyword evidence="1" id="KW-0812">Transmembrane</keyword>
<feature type="transmembrane region" description="Helical" evidence="1">
    <location>
        <begin position="27"/>
        <end position="45"/>
    </location>
</feature>
<evidence type="ECO:0000313" key="2">
    <source>
        <dbReference type="EMBL" id="CAG9279518.1"/>
    </source>
</evidence>
<reference evidence="2" key="1">
    <citation type="submission" date="2022-02" db="EMBL/GenBank/DDBJ databases">
        <authorList>
            <person name="Giguere J D."/>
        </authorList>
    </citation>
    <scope>NUCLEOTIDE SEQUENCE</scope>
    <source>
        <strain evidence="2">CCAP 1055/1</strain>
    </source>
</reference>
<organism evidence="2">
    <name type="scientific">Phaeodactylum tricornutum</name>
    <name type="common">Diatom</name>
    <dbReference type="NCBI Taxonomy" id="2850"/>
    <lineage>
        <taxon>Eukaryota</taxon>
        <taxon>Sar</taxon>
        <taxon>Stramenopiles</taxon>
        <taxon>Ochrophyta</taxon>
        <taxon>Bacillariophyta</taxon>
        <taxon>Bacillariophyceae</taxon>
        <taxon>Bacillariophycidae</taxon>
        <taxon>Naviculales</taxon>
        <taxon>Phaeodactylaceae</taxon>
        <taxon>Phaeodactylum</taxon>
    </lineage>
</organism>
<proteinExistence type="predicted"/>
<gene>
    <name evidence="2" type="ORF">PTTT1_LOCUS10330</name>
</gene>
<keyword evidence="1" id="KW-0472">Membrane</keyword>
<dbReference type="EMBL" id="OU594953">
    <property type="protein sequence ID" value="CAG9279518.1"/>
    <property type="molecule type" value="Genomic_DNA"/>
</dbReference>
<evidence type="ECO:0000256" key="1">
    <source>
        <dbReference type="SAM" id="Phobius"/>
    </source>
</evidence>